<gene>
    <name evidence="2" type="ORF">NC998_28310</name>
</gene>
<accession>A0ABV0JIW8</accession>
<sequence>MGSQRTIAPLDFSVCEEVLYVFFANIAENEYWRAFCSTPQAGGRLSDRKYNNAEFSHFGNHGGGNDPLHRSLRFSDSINQSNTVGGQADC</sequence>
<evidence type="ECO:0000313" key="3">
    <source>
        <dbReference type="Proteomes" id="UP001464891"/>
    </source>
</evidence>
<feature type="region of interest" description="Disordered" evidence="1">
    <location>
        <begin position="58"/>
        <end position="90"/>
    </location>
</feature>
<evidence type="ECO:0000256" key="1">
    <source>
        <dbReference type="SAM" id="MobiDB-lite"/>
    </source>
</evidence>
<keyword evidence="3" id="KW-1185">Reference proteome</keyword>
<dbReference type="EMBL" id="JAMPKM010000055">
    <property type="protein sequence ID" value="MEP0820986.1"/>
    <property type="molecule type" value="Genomic_DNA"/>
</dbReference>
<name>A0ABV0JIW8_9CYAN</name>
<proteinExistence type="predicted"/>
<dbReference type="Proteomes" id="UP001464891">
    <property type="component" value="Unassembled WGS sequence"/>
</dbReference>
<feature type="compositionally biased region" description="Polar residues" evidence="1">
    <location>
        <begin position="74"/>
        <end position="90"/>
    </location>
</feature>
<comment type="caution">
    <text evidence="2">The sequence shown here is derived from an EMBL/GenBank/DDBJ whole genome shotgun (WGS) entry which is preliminary data.</text>
</comment>
<dbReference type="RefSeq" id="WP_190442071.1">
    <property type="nucleotide sequence ID" value="NZ_JAMPKM010000055.1"/>
</dbReference>
<organism evidence="2 3">
    <name type="scientific">Trichocoleus desertorum GB2-A4</name>
    <dbReference type="NCBI Taxonomy" id="2933944"/>
    <lineage>
        <taxon>Bacteria</taxon>
        <taxon>Bacillati</taxon>
        <taxon>Cyanobacteriota</taxon>
        <taxon>Cyanophyceae</taxon>
        <taxon>Leptolyngbyales</taxon>
        <taxon>Trichocoleusaceae</taxon>
        <taxon>Trichocoleus</taxon>
    </lineage>
</organism>
<reference evidence="2 3" key="1">
    <citation type="submission" date="2022-04" db="EMBL/GenBank/DDBJ databases">
        <title>Positive selection, recombination, and allopatry shape intraspecific diversity of widespread and dominant cyanobacteria.</title>
        <authorList>
            <person name="Wei J."/>
            <person name="Shu W."/>
            <person name="Hu C."/>
        </authorList>
    </citation>
    <scope>NUCLEOTIDE SEQUENCE [LARGE SCALE GENOMIC DNA]</scope>
    <source>
        <strain evidence="2 3">GB2-A4</strain>
    </source>
</reference>
<protein>
    <submittedName>
        <fullName evidence="2">Uncharacterized protein</fullName>
    </submittedName>
</protein>
<evidence type="ECO:0000313" key="2">
    <source>
        <dbReference type="EMBL" id="MEP0820986.1"/>
    </source>
</evidence>